<name>A0A953IDW3_SYMTR</name>
<feature type="transmembrane region" description="Helical" evidence="7">
    <location>
        <begin position="87"/>
        <end position="111"/>
    </location>
</feature>
<dbReference type="PANTHER" id="PTHR43266:SF2">
    <property type="entry name" value="MAJOR FACILITATOR SUPERFAMILY (MFS) PROFILE DOMAIN-CONTAINING PROTEIN"/>
    <property type="match status" value="1"/>
</dbReference>
<keyword evidence="6 7" id="KW-0472">Membrane</keyword>
<dbReference type="Proteomes" id="UP000732377">
    <property type="component" value="Unassembled WGS sequence"/>
</dbReference>
<feature type="transmembrane region" description="Helical" evidence="7">
    <location>
        <begin position="417"/>
        <end position="436"/>
    </location>
</feature>
<dbReference type="CDD" id="cd06173">
    <property type="entry name" value="MFS_MefA_like"/>
    <property type="match status" value="1"/>
</dbReference>
<dbReference type="InterPro" id="IPR020846">
    <property type="entry name" value="MFS_dom"/>
</dbReference>
<dbReference type="Gene3D" id="1.20.1250.20">
    <property type="entry name" value="MFS general substrate transporter like domains"/>
    <property type="match status" value="1"/>
</dbReference>
<evidence type="ECO:0000256" key="2">
    <source>
        <dbReference type="ARBA" id="ARBA00022448"/>
    </source>
</evidence>
<feature type="transmembrane region" description="Helical" evidence="7">
    <location>
        <begin position="143"/>
        <end position="166"/>
    </location>
</feature>
<evidence type="ECO:0000256" key="1">
    <source>
        <dbReference type="ARBA" id="ARBA00004651"/>
    </source>
</evidence>
<organism evidence="9 10">
    <name type="scientific">Symbiobacterium thermophilum</name>
    <dbReference type="NCBI Taxonomy" id="2734"/>
    <lineage>
        <taxon>Bacteria</taxon>
        <taxon>Bacillati</taxon>
        <taxon>Bacillota</taxon>
        <taxon>Clostridia</taxon>
        <taxon>Eubacteriales</taxon>
        <taxon>Symbiobacteriaceae</taxon>
        <taxon>Symbiobacterium</taxon>
    </lineage>
</organism>
<sequence>MPVSYQRTISLAPAWTICVPLVPGTMKPGNGAGNGEGVVSVTRYLSLLRNRNFLRYWLAGALAHVGDFFNTLALVKLFSQDPDRLGFYTSLVVVGNMLPTLLLGPVAGVLADRLPRKLIMVTADLVRAALMFSMMFVHDPLVLIGIDFTAAVAAAFFGPASSALLPRLVQREELATAGSLNIMTQRLAMLFGNGLGAVLLGLVGPAGVFAINTGLFLASGLLHATMRAPETAPAEAGSRPAASPLAKLVRDLREAAAVVRERPNLLHLLTGLCIANFGDSGSNVLLVTFFTVTLGVAAEQLGFVMALFGGAAVLGAFAIGAVGNRVHWRHLFSLGCCYVWFTATGAVVVRSLIPSSAFLLLLGLGSGAINVGLQVAIADLVPDNVRGRIFGSFGTISSLIMIVGTLLAGVLADRFGAAATMLGYALFYLAAGIYGYQKLRPEPAPAAQAAGARAD</sequence>
<reference evidence="9" key="1">
    <citation type="submission" date="2017-11" db="EMBL/GenBank/DDBJ databases">
        <title>Three new genomes from thermophilic consortium.</title>
        <authorList>
            <person name="Quaggio R."/>
            <person name="Amgarten D."/>
            <person name="Setubal J.C."/>
        </authorList>
    </citation>
    <scope>NUCLEOTIDE SEQUENCE</scope>
    <source>
        <strain evidence="9">ZCTH01-B2</strain>
    </source>
</reference>
<comment type="caution">
    <text evidence="9">The sequence shown here is derived from an EMBL/GenBank/DDBJ whole genome shotgun (WGS) entry which is preliminary data.</text>
</comment>
<keyword evidence="2" id="KW-0813">Transport</keyword>
<protein>
    <recommendedName>
        <fullName evidence="8">Major facilitator superfamily (MFS) profile domain-containing protein</fullName>
    </recommendedName>
</protein>
<feature type="transmembrane region" description="Helical" evidence="7">
    <location>
        <begin position="53"/>
        <end position="75"/>
    </location>
</feature>
<proteinExistence type="predicted"/>
<dbReference type="InterPro" id="IPR011701">
    <property type="entry name" value="MFS"/>
</dbReference>
<dbReference type="PANTHER" id="PTHR43266">
    <property type="entry name" value="MACROLIDE-EFFLUX PROTEIN"/>
    <property type="match status" value="1"/>
</dbReference>
<gene>
    <name evidence="9" type="ORF">CWE10_15350</name>
</gene>
<dbReference type="PROSITE" id="PS50850">
    <property type="entry name" value="MFS"/>
    <property type="match status" value="1"/>
</dbReference>
<evidence type="ECO:0000256" key="7">
    <source>
        <dbReference type="SAM" id="Phobius"/>
    </source>
</evidence>
<feature type="transmembrane region" description="Helical" evidence="7">
    <location>
        <begin position="187"/>
        <end position="211"/>
    </location>
</feature>
<accession>A0A953IDW3</accession>
<keyword evidence="5 7" id="KW-1133">Transmembrane helix</keyword>
<dbReference type="AlphaFoldDB" id="A0A953IDW3"/>
<dbReference type="InterPro" id="IPR036259">
    <property type="entry name" value="MFS_trans_sf"/>
</dbReference>
<evidence type="ECO:0000256" key="3">
    <source>
        <dbReference type="ARBA" id="ARBA00022475"/>
    </source>
</evidence>
<evidence type="ECO:0000256" key="4">
    <source>
        <dbReference type="ARBA" id="ARBA00022692"/>
    </source>
</evidence>
<dbReference type="EMBL" id="PIUK01000197">
    <property type="protein sequence ID" value="MBY6277554.1"/>
    <property type="molecule type" value="Genomic_DNA"/>
</dbReference>
<feature type="transmembrane region" description="Helical" evidence="7">
    <location>
        <begin position="331"/>
        <end position="353"/>
    </location>
</feature>
<feature type="transmembrane region" description="Helical" evidence="7">
    <location>
        <begin position="301"/>
        <end position="319"/>
    </location>
</feature>
<evidence type="ECO:0000313" key="10">
    <source>
        <dbReference type="Proteomes" id="UP000732377"/>
    </source>
</evidence>
<evidence type="ECO:0000313" key="9">
    <source>
        <dbReference type="EMBL" id="MBY6277554.1"/>
    </source>
</evidence>
<evidence type="ECO:0000259" key="8">
    <source>
        <dbReference type="PROSITE" id="PS50850"/>
    </source>
</evidence>
<evidence type="ECO:0000256" key="6">
    <source>
        <dbReference type="ARBA" id="ARBA00023136"/>
    </source>
</evidence>
<keyword evidence="4 7" id="KW-0812">Transmembrane</keyword>
<dbReference type="SUPFAM" id="SSF103473">
    <property type="entry name" value="MFS general substrate transporter"/>
    <property type="match status" value="1"/>
</dbReference>
<dbReference type="GO" id="GO:0022857">
    <property type="term" value="F:transmembrane transporter activity"/>
    <property type="evidence" value="ECO:0007669"/>
    <property type="project" value="InterPro"/>
</dbReference>
<feature type="domain" description="Major facilitator superfamily (MFS) profile" evidence="8">
    <location>
        <begin position="38"/>
        <end position="443"/>
    </location>
</feature>
<keyword evidence="3" id="KW-1003">Cell membrane</keyword>
<comment type="subcellular location">
    <subcellularLocation>
        <location evidence="1">Cell membrane</location>
        <topology evidence="1">Multi-pass membrane protein</topology>
    </subcellularLocation>
</comment>
<dbReference type="GO" id="GO:0005886">
    <property type="term" value="C:plasma membrane"/>
    <property type="evidence" value="ECO:0007669"/>
    <property type="project" value="UniProtKB-SubCell"/>
</dbReference>
<feature type="transmembrane region" description="Helical" evidence="7">
    <location>
        <begin position="389"/>
        <end position="411"/>
    </location>
</feature>
<feature type="transmembrane region" description="Helical" evidence="7">
    <location>
        <begin position="359"/>
        <end position="377"/>
    </location>
</feature>
<evidence type="ECO:0000256" key="5">
    <source>
        <dbReference type="ARBA" id="ARBA00022989"/>
    </source>
</evidence>
<dbReference type="Pfam" id="PF07690">
    <property type="entry name" value="MFS_1"/>
    <property type="match status" value="1"/>
</dbReference>